<keyword evidence="3 6" id="KW-0238">DNA-binding</keyword>
<feature type="non-terminal residue" evidence="10">
    <location>
        <position position="589"/>
    </location>
</feature>
<keyword evidence="4 6" id="KW-0371">Homeobox</keyword>
<feature type="domain" description="Homeobox" evidence="9">
    <location>
        <begin position="3"/>
        <end position="63"/>
    </location>
</feature>
<evidence type="ECO:0000313" key="10">
    <source>
        <dbReference type="EMBL" id="RFU36019.1"/>
    </source>
</evidence>
<dbReference type="OMA" id="FQFSHTT"/>
<evidence type="ECO:0000256" key="2">
    <source>
        <dbReference type="ARBA" id="ARBA00010896"/>
    </source>
</evidence>
<feature type="DNA-binding region" description="Homeobox" evidence="6">
    <location>
        <begin position="5"/>
        <end position="64"/>
    </location>
</feature>
<feature type="region of interest" description="Disordered" evidence="8">
    <location>
        <begin position="57"/>
        <end position="83"/>
    </location>
</feature>
<evidence type="ECO:0000259" key="9">
    <source>
        <dbReference type="PROSITE" id="PS50071"/>
    </source>
</evidence>
<dbReference type="CDD" id="cd00086">
    <property type="entry name" value="homeodomain"/>
    <property type="match status" value="1"/>
</dbReference>
<dbReference type="EMBL" id="NCSJ02000003">
    <property type="protein sequence ID" value="RFU36019.1"/>
    <property type="molecule type" value="Genomic_DNA"/>
</dbReference>
<keyword evidence="5 6" id="KW-0539">Nucleus</keyword>
<proteinExistence type="inferred from homology"/>
<protein>
    <recommendedName>
        <fullName evidence="9">Homeobox domain-containing protein</fullName>
    </recommendedName>
</protein>
<sequence>MPPKMHDPKPRLGKEEVEILEREFQRNPKPSTQVKRQYAEEMAVELPRINNWFQNRRAKRKQEKKQEALEASQTQEVGCAYSEPSSPDFFNPQSFFDNNELSPQQSVGSFSNISGPCPQYADLGGVGMDSIHQTLSATQSSSSHDDFQNAYEEQHDGLPSIYGSSTNGLPNGDLTQLANFNGVSEFPYDGAFINNSFDESAHSVQGLHESTATYNDYPVSSVEGVQPVIMTTNFPSQLLPGHLQDLSQNQLSEGSDETPMAVGFTYSTAESDDESLSPPGPSLPFKSPQPTDIASRRKKVHNKPAALGTDTIRSRPLVGPRTVSHADGIRRHTDSPHSSPMRRISSAGGNSRNVISGRVNKSGVESSQRSPINFGGFATTEAFIERNHHGIRYAHGMTAPPAPNSSLAPPTPLSPHGGEMGLVKRANTVSSTSPSDSGLSFTYNPSCYSAGEDQNLASPPETPQAQMILHAATNGWTTGPEINERQWDFEVPDEPIYTPAHETFLELQMPQPMYLSSMSQPVTPAFGQFSPSVLSAHESPQYTQMPGQTDYPFVEPQHYPIMSNPSPSSASRHKTFQFSNCTPADFSDK</sequence>
<dbReference type="GO" id="GO:0003677">
    <property type="term" value="F:DNA binding"/>
    <property type="evidence" value="ECO:0007669"/>
    <property type="project" value="UniProtKB-UniRule"/>
</dbReference>
<dbReference type="PANTHER" id="PTHR24341:SF6">
    <property type="entry name" value="HOMEOBOX PROTEIN INVECTED"/>
    <property type="match status" value="1"/>
</dbReference>
<keyword evidence="11" id="KW-1185">Reference proteome</keyword>
<evidence type="ECO:0000256" key="1">
    <source>
        <dbReference type="ARBA" id="ARBA00004123"/>
    </source>
</evidence>
<feature type="region of interest" description="Disordered" evidence="8">
    <location>
        <begin position="555"/>
        <end position="574"/>
    </location>
</feature>
<dbReference type="Gene3D" id="1.10.10.60">
    <property type="entry name" value="Homeodomain-like"/>
    <property type="match status" value="1"/>
</dbReference>
<evidence type="ECO:0000256" key="4">
    <source>
        <dbReference type="ARBA" id="ARBA00023155"/>
    </source>
</evidence>
<evidence type="ECO:0000256" key="8">
    <source>
        <dbReference type="SAM" id="MobiDB-lite"/>
    </source>
</evidence>
<comment type="caution">
    <text evidence="10">The sequence shown here is derived from an EMBL/GenBank/DDBJ whole genome shotgun (WGS) entry which is preliminary data.</text>
</comment>
<dbReference type="GO" id="GO:0016586">
    <property type="term" value="C:RSC-type complex"/>
    <property type="evidence" value="ECO:0007669"/>
    <property type="project" value="TreeGrafter"/>
</dbReference>
<reference evidence="10 11" key="1">
    <citation type="submission" date="2018-05" db="EMBL/GenBank/DDBJ databases">
        <title>Draft genome sequence of Scytalidium lignicola DSM 105466, a ubiquitous saprotrophic fungus.</title>
        <authorList>
            <person name="Buettner E."/>
            <person name="Gebauer A.M."/>
            <person name="Hofrichter M."/>
            <person name="Liers C."/>
            <person name="Kellner H."/>
        </authorList>
    </citation>
    <scope>NUCLEOTIDE SEQUENCE [LARGE SCALE GENOMIC DNA]</scope>
    <source>
        <strain evidence="10 11">DSM 105466</strain>
    </source>
</reference>
<evidence type="ECO:0000256" key="3">
    <source>
        <dbReference type="ARBA" id="ARBA00023125"/>
    </source>
</evidence>
<comment type="similarity">
    <text evidence="2">Belongs to the engrailed homeobox family.</text>
</comment>
<feature type="region of interest" description="Disordered" evidence="8">
    <location>
        <begin position="268"/>
        <end position="370"/>
    </location>
</feature>
<evidence type="ECO:0000256" key="6">
    <source>
        <dbReference type="PROSITE-ProRule" id="PRU00108"/>
    </source>
</evidence>
<dbReference type="SUPFAM" id="SSF46689">
    <property type="entry name" value="Homeodomain-like"/>
    <property type="match status" value="1"/>
</dbReference>
<dbReference type="GO" id="GO:0000981">
    <property type="term" value="F:DNA-binding transcription factor activity, RNA polymerase II-specific"/>
    <property type="evidence" value="ECO:0007669"/>
    <property type="project" value="InterPro"/>
</dbReference>
<dbReference type="PROSITE" id="PS00027">
    <property type="entry name" value="HOMEOBOX_1"/>
    <property type="match status" value="1"/>
</dbReference>
<organism evidence="10 11">
    <name type="scientific">Scytalidium lignicola</name>
    <name type="common">Hyphomycete</name>
    <dbReference type="NCBI Taxonomy" id="5539"/>
    <lineage>
        <taxon>Eukaryota</taxon>
        <taxon>Fungi</taxon>
        <taxon>Dikarya</taxon>
        <taxon>Ascomycota</taxon>
        <taxon>Pezizomycotina</taxon>
        <taxon>Leotiomycetes</taxon>
        <taxon>Leotiomycetes incertae sedis</taxon>
        <taxon>Scytalidium</taxon>
    </lineage>
</organism>
<gene>
    <name evidence="10" type="ORF">B7463_g318</name>
</gene>
<comment type="subcellular location">
    <subcellularLocation>
        <location evidence="1 6 7">Nucleus</location>
    </subcellularLocation>
</comment>
<evidence type="ECO:0000313" key="11">
    <source>
        <dbReference type="Proteomes" id="UP000258309"/>
    </source>
</evidence>
<dbReference type="Proteomes" id="UP000258309">
    <property type="component" value="Unassembled WGS sequence"/>
</dbReference>
<accession>A0A3E2HRP0</accession>
<dbReference type="PROSITE" id="PS50071">
    <property type="entry name" value="HOMEOBOX_2"/>
    <property type="match status" value="1"/>
</dbReference>
<dbReference type="PANTHER" id="PTHR24341">
    <property type="entry name" value="HOMEOBOX PROTEIN ENGRAILED"/>
    <property type="match status" value="1"/>
</dbReference>
<dbReference type="AlphaFoldDB" id="A0A3E2HRP0"/>
<name>A0A3E2HRP0_SCYLI</name>
<dbReference type="Pfam" id="PF00046">
    <property type="entry name" value="Homeodomain"/>
    <property type="match status" value="1"/>
</dbReference>
<dbReference type="SMART" id="SM00389">
    <property type="entry name" value="HOX"/>
    <property type="match status" value="1"/>
</dbReference>
<dbReference type="InterPro" id="IPR050720">
    <property type="entry name" value="Engrailed_Homeobox_TFs"/>
</dbReference>
<dbReference type="InterPro" id="IPR001356">
    <property type="entry name" value="HD"/>
</dbReference>
<evidence type="ECO:0000256" key="7">
    <source>
        <dbReference type="RuleBase" id="RU000682"/>
    </source>
</evidence>
<dbReference type="STRING" id="5539.A0A3E2HRP0"/>
<dbReference type="InterPro" id="IPR017970">
    <property type="entry name" value="Homeobox_CS"/>
</dbReference>
<evidence type="ECO:0000256" key="5">
    <source>
        <dbReference type="ARBA" id="ARBA00023242"/>
    </source>
</evidence>
<feature type="non-terminal residue" evidence="10">
    <location>
        <position position="1"/>
    </location>
</feature>
<dbReference type="OrthoDB" id="6159439at2759"/>
<feature type="compositionally biased region" description="Polar residues" evidence="8">
    <location>
        <begin position="563"/>
        <end position="574"/>
    </location>
</feature>
<dbReference type="InterPro" id="IPR009057">
    <property type="entry name" value="Homeodomain-like_sf"/>
</dbReference>